<feature type="domain" description="Acetyl-CoA hydrolase/transferase C-terminal" evidence="4">
    <location>
        <begin position="284"/>
        <end position="436"/>
    </location>
</feature>
<accession>A0A917BYY3</accession>
<name>A0A917BYY3_9PROT</name>
<reference evidence="5" key="1">
    <citation type="journal article" date="2014" name="Int. J. Syst. Evol. Microbiol.">
        <title>Complete genome sequence of Corynebacterium casei LMG S-19264T (=DSM 44701T), isolated from a smear-ripened cheese.</title>
        <authorList>
            <consortium name="US DOE Joint Genome Institute (JGI-PGF)"/>
            <person name="Walter F."/>
            <person name="Albersmeier A."/>
            <person name="Kalinowski J."/>
            <person name="Ruckert C."/>
        </authorList>
    </citation>
    <scope>NUCLEOTIDE SEQUENCE</scope>
    <source>
        <strain evidence="5">CGMCC 1.15254</strain>
    </source>
</reference>
<dbReference type="Pfam" id="PF02550">
    <property type="entry name" value="AcetylCoA_hydro"/>
    <property type="match status" value="1"/>
</dbReference>
<proteinExistence type="inferred from homology"/>
<comment type="similarity">
    <text evidence="1">Belongs to the acetyl-CoA hydrolase/transferase family.</text>
</comment>
<gene>
    <name evidence="5" type="ORF">GCM10011332_15500</name>
</gene>
<dbReference type="GO" id="GO:0006083">
    <property type="term" value="P:acetate metabolic process"/>
    <property type="evidence" value="ECO:0007669"/>
    <property type="project" value="InterPro"/>
</dbReference>
<comment type="caution">
    <text evidence="5">The sequence shown here is derived from an EMBL/GenBank/DDBJ whole genome shotgun (WGS) entry which is preliminary data.</text>
</comment>
<dbReference type="InterPro" id="IPR026888">
    <property type="entry name" value="AcetylCoA_hyd_C"/>
</dbReference>
<dbReference type="Gene3D" id="3.40.1080.10">
    <property type="entry name" value="Glutaconate Coenzyme A-transferase"/>
    <property type="match status" value="1"/>
</dbReference>
<evidence type="ECO:0000313" key="5">
    <source>
        <dbReference type="EMBL" id="GGF62541.1"/>
    </source>
</evidence>
<organism evidence="5 6">
    <name type="scientific">Terasakiella brassicae</name>
    <dbReference type="NCBI Taxonomy" id="1634917"/>
    <lineage>
        <taxon>Bacteria</taxon>
        <taxon>Pseudomonadati</taxon>
        <taxon>Pseudomonadota</taxon>
        <taxon>Alphaproteobacteria</taxon>
        <taxon>Rhodospirillales</taxon>
        <taxon>Terasakiellaceae</taxon>
        <taxon>Terasakiella</taxon>
    </lineage>
</organism>
<dbReference type="GO" id="GO:0008775">
    <property type="term" value="F:acetate CoA-transferase activity"/>
    <property type="evidence" value="ECO:0007669"/>
    <property type="project" value="InterPro"/>
</dbReference>
<dbReference type="Proteomes" id="UP000632498">
    <property type="component" value="Unassembled WGS sequence"/>
</dbReference>
<dbReference type="Pfam" id="PF13336">
    <property type="entry name" value="AcetylCoA_hyd_C"/>
    <property type="match status" value="1"/>
</dbReference>
<dbReference type="AlphaFoldDB" id="A0A917BYY3"/>
<dbReference type="Gene3D" id="3.30.750.70">
    <property type="entry name" value="4-hydroxybutyrate coenzyme like domains"/>
    <property type="match status" value="1"/>
</dbReference>
<sequence>MFVSFYMEMYEAKKTTAHDAVASIADRSNLILGMGAAMPPALMEAVASRAKQGWFTNLNVYYMHASAAATESLLVPELMPVIKPHPLFMSSHDRQLAKQGYDVGEEWVHFVPCLFHQAGRLLTESISPDCFVVTVSPMDKSGHFSLGTNPDYGATVVRKAKRIIVEVNENMPRSFGECLLHISDVDMIVENSPPLMETIIGGGSVEDEKIGHFIAERIPDGATLQMGIGAVPNSVMSQLVSHKDLGLHSELFSPPMVDLIKRGVLNGRRKTLLPYKHVFTLALGDRDMFDFMDDNPSIVGYPVSYVNNPSVIRKNENMISVNAAIEVDFTGQVNSESIGGHQFSGTGGQLDFVRGAYASPGGKSFIALHSTAKKGTISRIVPHLTGGAVTDPRMDVQFVVTEYGVADMKGRSLQQRAKALIDIAHPDFREDLSREAHSMGMM</sequence>
<dbReference type="InterPro" id="IPR037171">
    <property type="entry name" value="NagB/RpiA_transferase-like"/>
</dbReference>
<feature type="domain" description="Acetyl-CoA hydrolase/transferase N-terminal" evidence="3">
    <location>
        <begin position="10"/>
        <end position="191"/>
    </location>
</feature>
<dbReference type="PANTHER" id="PTHR21432:SF20">
    <property type="entry name" value="ACETYL-COA HYDROLASE"/>
    <property type="match status" value="1"/>
</dbReference>
<dbReference type="PANTHER" id="PTHR21432">
    <property type="entry name" value="ACETYL-COA HYDROLASE-RELATED"/>
    <property type="match status" value="1"/>
</dbReference>
<evidence type="ECO:0000256" key="2">
    <source>
        <dbReference type="ARBA" id="ARBA00022679"/>
    </source>
</evidence>
<evidence type="ECO:0000259" key="3">
    <source>
        <dbReference type="Pfam" id="PF02550"/>
    </source>
</evidence>
<evidence type="ECO:0000259" key="4">
    <source>
        <dbReference type="Pfam" id="PF13336"/>
    </source>
</evidence>
<dbReference type="InterPro" id="IPR003702">
    <property type="entry name" value="ActCoA_hydro_N"/>
</dbReference>
<reference evidence="5" key="2">
    <citation type="submission" date="2020-09" db="EMBL/GenBank/DDBJ databases">
        <authorList>
            <person name="Sun Q."/>
            <person name="Zhou Y."/>
        </authorList>
    </citation>
    <scope>NUCLEOTIDE SEQUENCE</scope>
    <source>
        <strain evidence="5">CGMCC 1.15254</strain>
    </source>
</reference>
<evidence type="ECO:0000256" key="1">
    <source>
        <dbReference type="ARBA" id="ARBA00009632"/>
    </source>
</evidence>
<dbReference type="EMBL" id="BMHV01000009">
    <property type="protein sequence ID" value="GGF62541.1"/>
    <property type="molecule type" value="Genomic_DNA"/>
</dbReference>
<keyword evidence="6" id="KW-1185">Reference proteome</keyword>
<dbReference type="Gene3D" id="3.40.1080.20">
    <property type="entry name" value="Acetyl-CoA hydrolase/transferase C-terminal domain"/>
    <property type="match status" value="1"/>
</dbReference>
<evidence type="ECO:0000313" key="6">
    <source>
        <dbReference type="Proteomes" id="UP000632498"/>
    </source>
</evidence>
<dbReference type="InterPro" id="IPR038460">
    <property type="entry name" value="AcetylCoA_hyd_C_sf"/>
</dbReference>
<keyword evidence="2" id="KW-0808">Transferase</keyword>
<dbReference type="SUPFAM" id="SSF100950">
    <property type="entry name" value="NagB/RpiA/CoA transferase-like"/>
    <property type="match status" value="2"/>
</dbReference>
<protein>
    <submittedName>
        <fullName evidence="5">4-hydroxybutyrate CoA-transferase</fullName>
    </submittedName>
</protein>
<dbReference type="InterPro" id="IPR046433">
    <property type="entry name" value="ActCoA_hydro"/>
</dbReference>